<dbReference type="Pfam" id="PF03884">
    <property type="entry name" value="YacG"/>
    <property type="match status" value="1"/>
</dbReference>
<feature type="binding site" evidence="3">
    <location>
        <position position="31"/>
    </location>
    <ligand>
        <name>Zn(2+)</name>
        <dbReference type="ChEBI" id="CHEBI:29105"/>
    </ligand>
</feature>
<comment type="subunit">
    <text evidence="3">Interacts with GyrB.</text>
</comment>
<reference evidence="5 6" key="1">
    <citation type="submission" date="2024-05" db="EMBL/GenBank/DDBJ databases">
        <title>Genome Sequence and Characterization of the New Strain Purple Sulfur Bacterium of Genus Thioalkalicoccus.</title>
        <authorList>
            <person name="Bryantseva I.A."/>
            <person name="Kyndt J.A."/>
            <person name="Imhoff J.F."/>
        </authorList>
    </citation>
    <scope>NUCLEOTIDE SEQUENCE [LARGE SCALE GENOMIC DNA]</scope>
    <source>
        <strain evidence="5 6">Um2</strain>
    </source>
</reference>
<dbReference type="InterPro" id="IPR005584">
    <property type="entry name" value="DNA_gyrase_inhibitor_YacG"/>
</dbReference>
<evidence type="ECO:0000256" key="3">
    <source>
        <dbReference type="HAMAP-Rule" id="MF_00649"/>
    </source>
</evidence>
<evidence type="ECO:0000313" key="5">
    <source>
        <dbReference type="EMBL" id="MEY6433049.1"/>
    </source>
</evidence>
<dbReference type="SUPFAM" id="SSF57716">
    <property type="entry name" value="Glucocorticoid receptor-like (DNA-binding domain)"/>
    <property type="match status" value="1"/>
</dbReference>
<dbReference type="Gene3D" id="3.30.50.10">
    <property type="entry name" value="Erythroid Transcription Factor GATA-1, subunit A"/>
    <property type="match status" value="1"/>
</dbReference>
<evidence type="ECO:0000256" key="1">
    <source>
        <dbReference type="ARBA" id="ARBA00022723"/>
    </source>
</evidence>
<accession>A0ABV4BEU6</accession>
<dbReference type="NCBIfam" id="NF001638">
    <property type="entry name" value="PRK00418.1"/>
    <property type="match status" value="1"/>
</dbReference>
<evidence type="ECO:0000256" key="2">
    <source>
        <dbReference type="ARBA" id="ARBA00022833"/>
    </source>
</evidence>
<dbReference type="EMBL" id="JBDKXB010000015">
    <property type="protein sequence ID" value="MEY6433049.1"/>
    <property type="molecule type" value="Genomic_DNA"/>
</dbReference>
<organism evidence="5 6">
    <name type="scientific">Thioalkalicoccus limnaeus</name>
    <dbReference type="NCBI Taxonomy" id="120681"/>
    <lineage>
        <taxon>Bacteria</taxon>
        <taxon>Pseudomonadati</taxon>
        <taxon>Pseudomonadota</taxon>
        <taxon>Gammaproteobacteria</taxon>
        <taxon>Chromatiales</taxon>
        <taxon>Chromatiaceae</taxon>
        <taxon>Thioalkalicoccus</taxon>
    </lineage>
</organism>
<comment type="cofactor">
    <cofactor evidence="3">
        <name>Zn(2+)</name>
        <dbReference type="ChEBI" id="CHEBI:29105"/>
    </cofactor>
    <text evidence="3">Binds 1 zinc ion.</text>
</comment>
<evidence type="ECO:0000313" key="6">
    <source>
        <dbReference type="Proteomes" id="UP001564408"/>
    </source>
</evidence>
<gene>
    <name evidence="3 5" type="primary">yacG</name>
    <name evidence="5" type="ORF">ABC977_11600</name>
</gene>
<dbReference type="PANTHER" id="PTHR36150">
    <property type="entry name" value="DNA GYRASE INHIBITOR YACG"/>
    <property type="match status" value="1"/>
</dbReference>
<feature type="region of interest" description="Disordered" evidence="4">
    <location>
        <begin position="46"/>
        <end position="73"/>
    </location>
</feature>
<dbReference type="InterPro" id="IPR013088">
    <property type="entry name" value="Znf_NHR/GATA"/>
</dbReference>
<dbReference type="PANTHER" id="PTHR36150:SF1">
    <property type="entry name" value="DNA GYRASE INHIBITOR YACG"/>
    <property type="match status" value="1"/>
</dbReference>
<name>A0ABV4BEU6_9GAMM</name>
<feature type="binding site" evidence="3">
    <location>
        <position position="12"/>
    </location>
    <ligand>
        <name>Zn(2+)</name>
        <dbReference type="ChEBI" id="CHEBI:29105"/>
    </ligand>
</feature>
<keyword evidence="1 3" id="KW-0479">Metal-binding</keyword>
<comment type="function">
    <text evidence="3">Inhibits all the catalytic activities of DNA gyrase by preventing its interaction with DNA. Acts by binding directly to the C-terminal domain of GyrB, which probably disrupts DNA binding by the gyrase.</text>
</comment>
<feature type="binding site" evidence="3">
    <location>
        <position position="35"/>
    </location>
    <ligand>
        <name>Zn(2+)</name>
        <dbReference type="ChEBI" id="CHEBI:29105"/>
    </ligand>
</feature>
<comment type="similarity">
    <text evidence="3">Belongs to the DNA gyrase inhibitor YacG family.</text>
</comment>
<protein>
    <recommendedName>
        <fullName evidence="3">DNA gyrase inhibitor YacG</fullName>
    </recommendedName>
</protein>
<evidence type="ECO:0000256" key="4">
    <source>
        <dbReference type="SAM" id="MobiDB-lite"/>
    </source>
</evidence>
<comment type="caution">
    <text evidence="5">The sequence shown here is derived from an EMBL/GenBank/DDBJ whole genome shotgun (WGS) entry which is preliminary data.</text>
</comment>
<keyword evidence="6" id="KW-1185">Reference proteome</keyword>
<sequence length="73" mass="8296">MTSTTTPASVPCPTCGRLVPWIEASTWRPFCSKRCRLIDLGEWLNEERRIPVPGSDDESTTSWPEADTDDDRR</sequence>
<dbReference type="RefSeq" id="WP_369667436.1">
    <property type="nucleotide sequence ID" value="NZ_JBDKXB010000015.1"/>
</dbReference>
<proteinExistence type="inferred from homology"/>
<dbReference type="Proteomes" id="UP001564408">
    <property type="component" value="Unassembled WGS sequence"/>
</dbReference>
<dbReference type="HAMAP" id="MF_00649">
    <property type="entry name" value="DNA_gyrase_inhibitor_YacG"/>
    <property type="match status" value="1"/>
</dbReference>
<feature type="binding site" evidence="3">
    <location>
        <position position="15"/>
    </location>
    <ligand>
        <name>Zn(2+)</name>
        <dbReference type="ChEBI" id="CHEBI:29105"/>
    </ligand>
</feature>
<keyword evidence="2 3" id="KW-0862">Zinc</keyword>